<evidence type="ECO:0000259" key="5">
    <source>
        <dbReference type="Pfam" id="PF24883"/>
    </source>
</evidence>
<feature type="domain" description="GPI inositol-deacylase winged helix" evidence="4">
    <location>
        <begin position="565"/>
        <end position="646"/>
    </location>
</feature>
<dbReference type="PROSITE" id="PS50297">
    <property type="entry name" value="ANK_REP_REGION"/>
    <property type="match status" value="1"/>
</dbReference>
<accession>W2RXQ7</accession>
<evidence type="ECO:0000313" key="6">
    <source>
        <dbReference type="EMBL" id="ETN41301.1"/>
    </source>
</evidence>
<dbReference type="InterPro" id="IPR010730">
    <property type="entry name" value="HET"/>
</dbReference>
<dbReference type="Proteomes" id="UP000030752">
    <property type="component" value="Unassembled WGS sequence"/>
</dbReference>
<sequence length="878" mass="99297">MRLLKSTSHARVELTPDLIDAVPAYAILSHTWGDADQEVTFDDLVRGRGTGKQGYRKIQFCREKALRDGLQHLWIDTCCIDRANHVELSEAITSMFRWYREAARCYVYLADVSDDGHDSELVRYRWEDAFRKSRWWRRGWTLQELLAPASVEFFSREGMRLGSKKTLEALIHEITQIPIAALRGEPLSGFTVDERLRWTNGRQTKKMEDKAYCLLGILDVSMSLRYGEGEKALARLEAKVKGSSRVKSANVSFSDEEASKLDTNQDELIHWLAPARSEELHTKTAASRHPDTGVSFTSGPLLQWLTQKRDQASLMWINGKSGTGKTTLFSHIVDKTRSFSLSVPSTAVAYHYCAFSDPASQQLTNILGSLVAQISAQQPAILDDIRRVFQRDQTRKQDRTLQATDLEKVLVKHIPSFRNAILLLDALNESSDFTENLACIVRLLQQLPNLMVLVTSTRSASTAGISQWPHAIDIQLEPDEDIQAYIEAHLSDAGSLGHLSHECRQTIRSTLMNKADQTFRWVALLLDNLCKQRTGKAVLKALEQMPSTLNSTYASMLRVIPEIDRPIAREALLWLSFSLRPMTLLELSEAAVLEDSDPTLDQDSRLRHPEEILDICNGFVEHDVDSNAVKLAHSSVKDYLLSDYARTEGDKFFSFAINEGNQALMRRCLTYLMFDDFRPGVASTRTEFLSREQDFPLLDYAAHYWGLHASSASTVEWHWVQKFFSTRTLLRGGNYGAWVSYLIPDCHPTTAMSTQPLYYAASFGIVPIVRALLRQPRSIYVDLEHPGGRHGSTALQAACFRGKKQAAEYLVAAGADFWSKDRGSGAPAWFWAQCNDWTDMVNDMIRRRPEIARKTELQAQEISRAKHVQASFGVSFED</sequence>
<dbReference type="InterPro" id="IPR002110">
    <property type="entry name" value="Ankyrin_rpt"/>
</dbReference>
<dbReference type="InterPro" id="IPR036770">
    <property type="entry name" value="Ankyrin_rpt-contain_sf"/>
</dbReference>
<dbReference type="Pfam" id="PF24883">
    <property type="entry name" value="NPHP3_N"/>
    <property type="match status" value="1"/>
</dbReference>
<dbReference type="RefSeq" id="XP_008715810.1">
    <property type="nucleotide sequence ID" value="XM_008717588.1"/>
</dbReference>
<dbReference type="InterPro" id="IPR056884">
    <property type="entry name" value="NPHP3-like_N"/>
</dbReference>
<dbReference type="Gene3D" id="3.40.50.300">
    <property type="entry name" value="P-loop containing nucleotide triphosphate hydrolases"/>
    <property type="match status" value="1"/>
</dbReference>
<dbReference type="eggNOG" id="ENOG502SM5C">
    <property type="taxonomic scope" value="Eukaryota"/>
</dbReference>
<proteinExistence type="predicted"/>
<dbReference type="Gene3D" id="1.25.40.20">
    <property type="entry name" value="Ankyrin repeat-containing domain"/>
    <property type="match status" value="1"/>
</dbReference>
<keyword evidence="1" id="KW-0677">Repeat</keyword>
<evidence type="ECO:0000313" key="7">
    <source>
        <dbReference type="Proteomes" id="UP000030752"/>
    </source>
</evidence>
<dbReference type="VEuPathDB" id="FungiDB:HMPREF1541_03236"/>
<dbReference type="InterPro" id="IPR054471">
    <property type="entry name" value="GPIID_WHD"/>
</dbReference>
<keyword evidence="7" id="KW-1185">Reference proteome</keyword>
<keyword evidence="2" id="KW-0040">ANK repeat</keyword>
<gene>
    <name evidence="6" type="ORF">HMPREF1541_03236</name>
</gene>
<dbReference type="Pfam" id="PF12796">
    <property type="entry name" value="Ank_2"/>
    <property type="match status" value="1"/>
</dbReference>
<organism evidence="6 7">
    <name type="scientific">Cyphellophora europaea (strain CBS 101466)</name>
    <name type="common">Phialophora europaea</name>
    <dbReference type="NCBI Taxonomy" id="1220924"/>
    <lineage>
        <taxon>Eukaryota</taxon>
        <taxon>Fungi</taxon>
        <taxon>Dikarya</taxon>
        <taxon>Ascomycota</taxon>
        <taxon>Pezizomycotina</taxon>
        <taxon>Eurotiomycetes</taxon>
        <taxon>Chaetothyriomycetidae</taxon>
        <taxon>Chaetothyriales</taxon>
        <taxon>Cyphellophoraceae</taxon>
        <taxon>Cyphellophora</taxon>
    </lineage>
</organism>
<dbReference type="PANTHER" id="PTHR10622:SF13">
    <property type="entry name" value="NACHT DOMAIN-CONTAINING PROTEIN"/>
    <property type="match status" value="1"/>
</dbReference>
<dbReference type="GeneID" id="19970575"/>
<dbReference type="PANTHER" id="PTHR10622">
    <property type="entry name" value="HET DOMAIN-CONTAINING PROTEIN"/>
    <property type="match status" value="1"/>
</dbReference>
<dbReference type="EMBL" id="KB822719">
    <property type="protein sequence ID" value="ETN41301.1"/>
    <property type="molecule type" value="Genomic_DNA"/>
</dbReference>
<name>W2RXQ7_CYPE1</name>
<protein>
    <submittedName>
        <fullName evidence="6">Uncharacterized protein</fullName>
    </submittedName>
</protein>
<dbReference type="PROSITE" id="PS50088">
    <property type="entry name" value="ANK_REPEAT"/>
    <property type="match status" value="1"/>
</dbReference>
<dbReference type="SUPFAM" id="SSF52540">
    <property type="entry name" value="P-loop containing nucleoside triphosphate hydrolases"/>
    <property type="match status" value="1"/>
</dbReference>
<dbReference type="AlphaFoldDB" id="W2RXQ7"/>
<evidence type="ECO:0000259" key="4">
    <source>
        <dbReference type="Pfam" id="PF22939"/>
    </source>
</evidence>
<dbReference type="OrthoDB" id="1577640at2759"/>
<evidence type="ECO:0000256" key="2">
    <source>
        <dbReference type="PROSITE-ProRule" id="PRU00023"/>
    </source>
</evidence>
<dbReference type="Pfam" id="PF06985">
    <property type="entry name" value="HET"/>
    <property type="match status" value="1"/>
</dbReference>
<feature type="domain" description="Nephrocystin 3-like N-terminal" evidence="5">
    <location>
        <begin position="301"/>
        <end position="456"/>
    </location>
</feature>
<feature type="domain" description="Heterokaryon incompatibility" evidence="3">
    <location>
        <begin position="25"/>
        <end position="116"/>
    </location>
</feature>
<evidence type="ECO:0000256" key="1">
    <source>
        <dbReference type="ARBA" id="ARBA00022737"/>
    </source>
</evidence>
<dbReference type="InParanoid" id="W2RXQ7"/>
<dbReference type="HOGENOM" id="CLU_000288_34_14_1"/>
<reference evidence="6 7" key="1">
    <citation type="submission" date="2013-03" db="EMBL/GenBank/DDBJ databases">
        <title>The Genome Sequence of Phialophora europaea CBS 101466.</title>
        <authorList>
            <consortium name="The Broad Institute Genomics Platform"/>
            <person name="Cuomo C."/>
            <person name="de Hoog S."/>
            <person name="Gorbushina A."/>
            <person name="Walker B."/>
            <person name="Young S.K."/>
            <person name="Zeng Q."/>
            <person name="Gargeya S."/>
            <person name="Fitzgerald M."/>
            <person name="Haas B."/>
            <person name="Abouelleil A."/>
            <person name="Allen A.W."/>
            <person name="Alvarado L."/>
            <person name="Arachchi H.M."/>
            <person name="Berlin A.M."/>
            <person name="Chapman S.B."/>
            <person name="Gainer-Dewar J."/>
            <person name="Goldberg J."/>
            <person name="Griggs A."/>
            <person name="Gujja S."/>
            <person name="Hansen M."/>
            <person name="Howarth C."/>
            <person name="Imamovic A."/>
            <person name="Ireland A."/>
            <person name="Larimer J."/>
            <person name="McCowan C."/>
            <person name="Murphy C."/>
            <person name="Pearson M."/>
            <person name="Poon T.W."/>
            <person name="Priest M."/>
            <person name="Roberts A."/>
            <person name="Saif S."/>
            <person name="Shea T."/>
            <person name="Sisk P."/>
            <person name="Sykes S."/>
            <person name="Wortman J."/>
            <person name="Nusbaum C."/>
            <person name="Birren B."/>
        </authorList>
    </citation>
    <scope>NUCLEOTIDE SEQUENCE [LARGE SCALE GENOMIC DNA]</scope>
    <source>
        <strain evidence="6 7">CBS 101466</strain>
    </source>
</reference>
<dbReference type="Pfam" id="PF22939">
    <property type="entry name" value="WHD_GPIID"/>
    <property type="match status" value="1"/>
</dbReference>
<feature type="repeat" description="ANK" evidence="2">
    <location>
        <begin position="790"/>
        <end position="822"/>
    </location>
</feature>
<evidence type="ECO:0000259" key="3">
    <source>
        <dbReference type="Pfam" id="PF06985"/>
    </source>
</evidence>
<dbReference type="SUPFAM" id="SSF48403">
    <property type="entry name" value="Ankyrin repeat"/>
    <property type="match status" value="1"/>
</dbReference>
<dbReference type="InterPro" id="IPR027417">
    <property type="entry name" value="P-loop_NTPase"/>
</dbReference>